<dbReference type="GO" id="GO:0010181">
    <property type="term" value="F:FMN binding"/>
    <property type="evidence" value="ECO:0007669"/>
    <property type="project" value="TreeGrafter"/>
</dbReference>
<dbReference type="GO" id="GO:0009055">
    <property type="term" value="F:electron transfer activity"/>
    <property type="evidence" value="ECO:0007669"/>
    <property type="project" value="TreeGrafter"/>
</dbReference>
<dbReference type="InterPro" id="IPR046980">
    <property type="entry name" value="KefG/KefF"/>
</dbReference>
<dbReference type="STRING" id="1122173.GCA_000482505_01212"/>
<dbReference type="AlphaFoldDB" id="A0A510KRF9"/>
<reference evidence="3 4" key="1">
    <citation type="submission" date="2019-07" db="EMBL/GenBank/DDBJ databases">
        <title>Complete Genome Sequence of Leptotrichia trevisanii Strain JMUB3935.</title>
        <authorList>
            <person name="Watanabe S."/>
            <person name="Cui L."/>
        </authorList>
    </citation>
    <scope>NUCLEOTIDE SEQUENCE [LARGE SCALE GENOMIC DNA]</scope>
    <source>
        <strain evidence="3 4">JMUB3935</strain>
    </source>
</reference>
<name>A0A510KRF9_9FUSO</name>
<dbReference type="InterPro" id="IPR003680">
    <property type="entry name" value="Flavodoxin_fold"/>
</dbReference>
<keyword evidence="1" id="KW-0560">Oxidoreductase</keyword>
<dbReference type="RefSeq" id="WP_146997421.1">
    <property type="nucleotide sequence ID" value="NZ_AP019840.1"/>
</dbReference>
<evidence type="ECO:0000259" key="2">
    <source>
        <dbReference type="Pfam" id="PF02525"/>
    </source>
</evidence>
<sequence>MKTLIILAHPDMENSRINKRWKEELGKYPDKITIHELYKEYSDWNINIEKEQELLSKHDNIIFEFPLYWYSSPPILKKWFDEVLSYNWAYGNEYRLKGKNIGFAVSVGGPEQEYSKEGSVRFSMNEILVPFEATIKYIKANLISHYFVFDTENLSDEKLSENAENYIKYIFNIN</sequence>
<dbReference type="InterPro" id="IPR029039">
    <property type="entry name" value="Flavoprotein-like_sf"/>
</dbReference>
<evidence type="ECO:0000256" key="1">
    <source>
        <dbReference type="ARBA" id="ARBA00023002"/>
    </source>
</evidence>
<dbReference type="SUPFAM" id="SSF52218">
    <property type="entry name" value="Flavoproteins"/>
    <property type="match status" value="1"/>
</dbReference>
<dbReference type="PANTHER" id="PTHR47307:SF1">
    <property type="entry name" value="GLUTATHIONE-REGULATED POTASSIUM-EFFLUX SYSTEM ANCILLARY PROTEIN KEFG"/>
    <property type="match status" value="1"/>
</dbReference>
<accession>A0A510KRF9</accession>
<evidence type="ECO:0000313" key="4">
    <source>
        <dbReference type="Proteomes" id="UP000321378"/>
    </source>
</evidence>
<gene>
    <name evidence="3" type="ORF">JMUB3935_2258</name>
</gene>
<evidence type="ECO:0000313" key="3">
    <source>
        <dbReference type="EMBL" id="BBM53271.1"/>
    </source>
</evidence>
<protein>
    <submittedName>
        <fullName evidence="3">Flavodoxin-like protein</fullName>
    </submittedName>
</protein>
<dbReference type="Gene3D" id="3.40.50.360">
    <property type="match status" value="1"/>
</dbReference>
<dbReference type="PANTHER" id="PTHR47307">
    <property type="entry name" value="GLUTATHIONE-REGULATED POTASSIUM-EFFLUX SYSTEM ANCILLARY PROTEIN KEFG"/>
    <property type="match status" value="1"/>
</dbReference>
<dbReference type="Proteomes" id="UP000321378">
    <property type="component" value="Chromosome"/>
</dbReference>
<dbReference type="EMBL" id="AP019840">
    <property type="protein sequence ID" value="BBM53271.1"/>
    <property type="molecule type" value="Genomic_DNA"/>
</dbReference>
<feature type="domain" description="Flavodoxin-like fold" evidence="2">
    <location>
        <begin position="1"/>
        <end position="169"/>
    </location>
</feature>
<organism evidence="3 4">
    <name type="scientific">Leptotrichia trevisanii</name>
    <dbReference type="NCBI Taxonomy" id="109328"/>
    <lineage>
        <taxon>Bacteria</taxon>
        <taxon>Fusobacteriati</taxon>
        <taxon>Fusobacteriota</taxon>
        <taxon>Fusobacteriia</taxon>
        <taxon>Fusobacteriales</taxon>
        <taxon>Leptotrichiaceae</taxon>
        <taxon>Leptotrichia</taxon>
    </lineage>
</organism>
<dbReference type="GO" id="GO:0003955">
    <property type="term" value="F:NAD(P)H dehydrogenase (quinone) activity"/>
    <property type="evidence" value="ECO:0007669"/>
    <property type="project" value="TreeGrafter"/>
</dbReference>
<dbReference type="Pfam" id="PF02525">
    <property type="entry name" value="Flavodoxin_2"/>
    <property type="match status" value="1"/>
</dbReference>
<proteinExistence type="predicted"/>